<protein>
    <submittedName>
        <fullName evidence="1">Uncharacterized protein</fullName>
    </submittedName>
</protein>
<proteinExistence type="predicted"/>
<dbReference type="AlphaFoldDB" id="A0A0A9BIX3"/>
<evidence type="ECO:0000313" key="1">
    <source>
        <dbReference type="EMBL" id="JAD59237.1"/>
    </source>
</evidence>
<organism evidence="1">
    <name type="scientific">Arundo donax</name>
    <name type="common">Giant reed</name>
    <name type="synonym">Donax arundinaceus</name>
    <dbReference type="NCBI Taxonomy" id="35708"/>
    <lineage>
        <taxon>Eukaryota</taxon>
        <taxon>Viridiplantae</taxon>
        <taxon>Streptophyta</taxon>
        <taxon>Embryophyta</taxon>
        <taxon>Tracheophyta</taxon>
        <taxon>Spermatophyta</taxon>
        <taxon>Magnoliopsida</taxon>
        <taxon>Liliopsida</taxon>
        <taxon>Poales</taxon>
        <taxon>Poaceae</taxon>
        <taxon>PACMAD clade</taxon>
        <taxon>Arundinoideae</taxon>
        <taxon>Arundineae</taxon>
        <taxon>Arundo</taxon>
    </lineage>
</organism>
<reference evidence="1" key="2">
    <citation type="journal article" date="2015" name="Data Brief">
        <title>Shoot transcriptome of the giant reed, Arundo donax.</title>
        <authorList>
            <person name="Barrero R.A."/>
            <person name="Guerrero F.D."/>
            <person name="Moolhuijzen P."/>
            <person name="Goolsby J.A."/>
            <person name="Tidwell J."/>
            <person name="Bellgard S.E."/>
            <person name="Bellgard M.I."/>
        </authorList>
    </citation>
    <scope>NUCLEOTIDE SEQUENCE</scope>
    <source>
        <tissue evidence="1">Shoot tissue taken approximately 20 cm above the soil surface</tissue>
    </source>
</reference>
<name>A0A0A9BIX3_ARUDO</name>
<dbReference type="EMBL" id="GBRH01238658">
    <property type="protein sequence ID" value="JAD59237.1"/>
    <property type="molecule type" value="Transcribed_RNA"/>
</dbReference>
<accession>A0A0A9BIX3</accession>
<sequence>MKQPNSSIPAYPAFLHMAAWSYARFFNI</sequence>
<reference evidence="1" key="1">
    <citation type="submission" date="2014-09" db="EMBL/GenBank/DDBJ databases">
        <authorList>
            <person name="Magalhaes I.L.F."/>
            <person name="Oliveira U."/>
            <person name="Santos F.R."/>
            <person name="Vidigal T.H.D.A."/>
            <person name="Brescovit A.D."/>
            <person name="Santos A.J."/>
        </authorList>
    </citation>
    <scope>NUCLEOTIDE SEQUENCE</scope>
    <source>
        <tissue evidence="1">Shoot tissue taken approximately 20 cm above the soil surface</tissue>
    </source>
</reference>